<accession>A0A563VVL6</accession>
<dbReference type="Proteomes" id="UP000320055">
    <property type="component" value="Unassembled WGS sequence"/>
</dbReference>
<keyword evidence="1" id="KW-0812">Transmembrane</keyword>
<evidence type="ECO:0000256" key="1">
    <source>
        <dbReference type="SAM" id="Phobius"/>
    </source>
</evidence>
<evidence type="ECO:0008006" key="4">
    <source>
        <dbReference type="Google" id="ProtNLM"/>
    </source>
</evidence>
<feature type="transmembrane region" description="Helical" evidence="1">
    <location>
        <begin position="72"/>
        <end position="92"/>
    </location>
</feature>
<dbReference type="OrthoDB" id="471184at2"/>
<sequence>MSNPIIQTDIAELLNKLDKRLEKIDERLNKLEVGQAEIKVKVENVDKTTSALKDTQKTLTTDVVDLKGTKSLIIPIIVAVTTSILTLVIRAIPIN</sequence>
<proteinExistence type="predicted"/>
<keyword evidence="1" id="KW-1133">Transmembrane helix</keyword>
<evidence type="ECO:0000313" key="3">
    <source>
        <dbReference type="Proteomes" id="UP000320055"/>
    </source>
</evidence>
<keyword evidence="3" id="KW-1185">Reference proteome</keyword>
<reference evidence="2 3" key="1">
    <citation type="submission" date="2019-01" db="EMBL/GenBank/DDBJ databases">
        <authorList>
            <person name="Brito A."/>
        </authorList>
    </citation>
    <scope>NUCLEOTIDE SEQUENCE [LARGE SCALE GENOMIC DNA]</scope>
    <source>
        <strain evidence="2">1</strain>
    </source>
</reference>
<dbReference type="EMBL" id="CAACVJ010000264">
    <property type="protein sequence ID" value="VEP15446.1"/>
    <property type="molecule type" value="Genomic_DNA"/>
</dbReference>
<keyword evidence="1" id="KW-0472">Membrane</keyword>
<dbReference type="AlphaFoldDB" id="A0A563VVL6"/>
<evidence type="ECO:0000313" key="2">
    <source>
        <dbReference type="EMBL" id="VEP15446.1"/>
    </source>
</evidence>
<gene>
    <name evidence="2" type="ORF">H1P_3360003</name>
</gene>
<name>A0A563VVL6_9CYAN</name>
<protein>
    <recommendedName>
        <fullName evidence="4">Shikimate dehydrogenase</fullName>
    </recommendedName>
</protein>
<dbReference type="RefSeq" id="WP_144874226.1">
    <property type="nucleotide sequence ID" value="NZ_LR214073.1"/>
</dbReference>
<organism evidence="2 3">
    <name type="scientific">Hyella patelloides LEGE 07179</name>
    <dbReference type="NCBI Taxonomy" id="945734"/>
    <lineage>
        <taxon>Bacteria</taxon>
        <taxon>Bacillati</taxon>
        <taxon>Cyanobacteriota</taxon>
        <taxon>Cyanophyceae</taxon>
        <taxon>Pleurocapsales</taxon>
        <taxon>Hyellaceae</taxon>
        <taxon>Hyella</taxon>
    </lineage>
</organism>